<dbReference type="Pfam" id="PF02452">
    <property type="entry name" value="PemK_toxin"/>
    <property type="match status" value="1"/>
</dbReference>
<accession>A0ABW0P3P2</accession>
<dbReference type="RefSeq" id="WP_067992914.1">
    <property type="nucleotide sequence ID" value="NZ_JBHSLU010000060.1"/>
</dbReference>
<dbReference type="Proteomes" id="UP001596060">
    <property type="component" value="Unassembled WGS sequence"/>
</dbReference>
<protein>
    <submittedName>
        <fullName evidence="1">Type II toxin-antitoxin system PemK/MazF family toxin</fullName>
    </submittedName>
</protein>
<organism evidence="1 2">
    <name type="scientific">Bosea massiliensis</name>
    <dbReference type="NCBI Taxonomy" id="151419"/>
    <lineage>
        <taxon>Bacteria</taxon>
        <taxon>Pseudomonadati</taxon>
        <taxon>Pseudomonadota</taxon>
        <taxon>Alphaproteobacteria</taxon>
        <taxon>Hyphomicrobiales</taxon>
        <taxon>Boseaceae</taxon>
        <taxon>Bosea</taxon>
    </lineage>
</organism>
<dbReference type="InterPro" id="IPR003477">
    <property type="entry name" value="PemK-like"/>
</dbReference>
<dbReference type="EMBL" id="JBHSLU010000060">
    <property type="protein sequence ID" value="MFC5507030.1"/>
    <property type="molecule type" value="Genomic_DNA"/>
</dbReference>
<keyword evidence="2" id="KW-1185">Reference proteome</keyword>
<dbReference type="InterPro" id="IPR011067">
    <property type="entry name" value="Plasmid_toxin/cell-grow_inhib"/>
</dbReference>
<dbReference type="Gene3D" id="2.30.30.110">
    <property type="match status" value="1"/>
</dbReference>
<gene>
    <name evidence="1" type="ORF">ACFPN9_17475</name>
</gene>
<reference evidence="2" key="1">
    <citation type="journal article" date="2019" name="Int. J. Syst. Evol. Microbiol.">
        <title>The Global Catalogue of Microorganisms (GCM) 10K type strain sequencing project: providing services to taxonomists for standard genome sequencing and annotation.</title>
        <authorList>
            <consortium name="The Broad Institute Genomics Platform"/>
            <consortium name="The Broad Institute Genome Sequencing Center for Infectious Disease"/>
            <person name="Wu L."/>
            <person name="Ma J."/>
        </authorList>
    </citation>
    <scope>NUCLEOTIDE SEQUENCE [LARGE SCALE GENOMIC DNA]</scope>
    <source>
        <strain evidence="2">CCUG 43117</strain>
    </source>
</reference>
<comment type="caution">
    <text evidence="1">The sequence shown here is derived from an EMBL/GenBank/DDBJ whole genome shotgun (WGS) entry which is preliminary data.</text>
</comment>
<dbReference type="SUPFAM" id="SSF50118">
    <property type="entry name" value="Cell growth inhibitor/plasmid maintenance toxic component"/>
    <property type="match status" value="1"/>
</dbReference>
<evidence type="ECO:0000313" key="2">
    <source>
        <dbReference type="Proteomes" id="UP001596060"/>
    </source>
</evidence>
<proteinExistence type="predicted"/>
<sequence length="110" mass="11833">MKRGDVVTVALPGDYGKPRPAIVIQSDRLPATDSVLVCLSTTNRRDLPLYRLPVDPSLRNGLRHPSDIMADKVMAVARNKVGTAIGSLEPEQLAKLTLMLTSLIGAADDL</sequence>
<name>A0ABW0P3P2_9HYPH</name>
<dbReference type="PANTHER" id="PTHR33988">
    <property type="entry name" value="ENDORIBONUCLEASE MAZF-RELATED"/>
    <property type="match status" value="1"/>
</dbReference>
<evidence type="ECO:0000313" key="1">
    <source>
        <dbReference type="EMBL" id="MFC5507030.1"/>
    </source>
</evidence>
<dbReference type="PANTHER" id="PTHR33988:SF1">
    <property type="entry name" value="ENDORIBONUCLEASE MAZF7-RELATED"/>
    <property type="match status" value="1"/>
</dbReference>